<name>A0A2W2ACT0_9BACT</name>
<dbReference type="Pfam" id="PF05635">
    <property type="entry name" value="23S_rRNA_IVP"/>
    <property type="match status" value="1"/>
</dbReference>
<dbReference type="PANTHER" id="PTHR38471">
    <property type="entry name" value="FOUR HELIX BUNDLE PROTEIN"/>
    <property type="match status" value="1"/>
</dbReference>
<dbReference type="InterPro" id="IPR012657">
    <property type="entry name" value="23S_rRNA-intervening_sequence"/>
</dbReference>
<dbReference type="Proteomes" id="UP000248745">
    <property type="component" value="Unassembled WGS sequence"/>
</dbReference>
<organism evidence="1 2">
    <name type="scientific">Taibaiella soli</name>
    <dbReference type="NCBI Taxonomy" id="1649169"/>
    <lineage>
        <taxon>Bacteria</taxon>
        <taxon>Pseudomonadati</taxon>
        <taxon>Bacteroidota</taxon>
        <taxon>Chitinophagia</taxon>
        <taxon>Chitinophagales</taxon>
        <taxon>Chitinophagaceae</taxon>
        <taxon>Taibaiella</taxon>
    </lineage>
</organism>
<comment type="caution">
    <text evidence="1">The sequence shown here is derived from an EMBL/GenBank/DDBJ whole genome shotgun (WGS) entry which is preliminary data.</text>
</comment>
<protein>
    <submittedName>
        <fullName evidence="1">Four helix bundle protein</fullName>
    </submittedName>
</protein>
<dbReference type="NCBIfam" id="TIGR02436">
    <property type="entry name" value="four helix bundle protein"/>
    <property type="match status" value="1"/>
</dbReference>
<dbReference type="RefSeq" id="WP_111000568.1">
    <property type="nucleotide sequence ID" value="NZ_QKTW01000025.1"/>
</dbReference>
<dbReference type="CDD" id="cd16377">
    <property type="entry name" value="23S_rRNA_IVP_like"/>
    <property type="match status" value="1"/>
</dbReference>
<reference evidence="1 2" key="1">
    <citation type="submission" date="2018-06" db="EMBL/GenBank/DDBJ databases">
        <title>Mucibacter soli gen. nov., sp. nov., a new member of the family Chitinophagaceae producing mucin.</title>
        <authorList>
            <person name="Kim M.-K."/>
            <person name="Park S."/>
            <person name="Kim T.-S."/>
            <person name="Joung Y."/>
            <person name="Han J.-H."/>
            <person name="Kim S.B."/>
        </authorList>
    </citation>
    <scope>NUCLEOTIDE SEQUENCE [LARGE SCALE GENOMIC DNA]</scope>
    <source>
        <strain evidence="1 2">R1-15</strain>
    </source>
</reference>
<keyword evidence="2" id="KW-1185">Reference proteome</keyword>
<dbReference type="AlphaFoldDB" id="A0A2W2ACT0"/>
<accession>A0A2W2ACT0</accession>
<evidence type="ECO:0000313" key="2">
    <source>
        <dbReference type="Proteomes" id="UP000248745"/>
    </source>
</evidence>
<dbReference type="PANTHER" id="PTHR38471:SF2">
    <property type="entry name" value="FOUR HELIX BUNDLE PROTEIN"/>
    <property type="match status" value="1"/>
</dbReference>
<dbReference type="InterPro" id="IPR036583">
    <property type="entry name" value="23S_rRNA_IVS_sf"/>
</dbReference>
<dbReference type="SUPFAM" id="SSF158446">
    <property type="entry name" value="IVS-encoded protein-like"/>
    <property type="match status" value="1"/>
</dbReference>
<dbReference type="OrthoDB" id="9811959at2"/>
<sequence length="125" mass="14254">MRNYRNYEVRQRAHEFCLFIYKEIASGFPTDERFGLTSQLKRSSASTPLNIVEGCGRNSEKDFVHFLDIALGSLNETEYCLLLAFDLDFIPKPKYDIASEKINAVKAMLIGLIKSIRAKNTSAIR</sequence>
<evidence type="ECO:0000313" key="1">
    <source>
        <dbReference type="EMBL" id="PZF71422.1"/>
    </source>
</evidence>
<proteinExistence type="predicted"/>
<dbReference type="Gene3D" id="1.20.1440.60">
    <property type="entry name" value="23S rRNA-intervening sequence"/>
    <property type="match status" value="1"/>
</dbReference>
<dbReference type="EMBL" id="QKTW01000025">
    <property type="protein sequence ID" value="PZF71422.1"/>
    <property type="molecule type" value="Genomic_DNA"/>
</dbReference>
<gene>
    <name evidence="1" type="ORF">DN068_19225</name>
</gene>